<accession>A0ABU3B5Z5</accession>
<proteinExistence type="inferred from homology"/>
<protein>
    <submittedName>
        <fullName evidence="9">2-octaprenyl-6-methoxyphenyl hydroxylase</fullName>
        <ecNumber evidence="9">1.14.13.-</ecNumber>
    </submittedName>
</protein>
<evidence type="ECO:0000256" key="2">
    <source>
        <dbReference type="ARBA" id="ARBA00004749"/>
    </source>
</evidence>
<evidence type="ECO:0000313" key="10">
    <source>
        <dbReference type="Proteomes" id="UP001259982"/>
    </source>
</evidence>
<dbReference type="PANTHER" id="PTHR43876:SF8">
    <property type="entry name" value="2-OCTAPRENYL-6-METHOXYPHENOL HYDROXYLASE"/>
    <property type="match status" value="1"/>
</dbReference>
<keyword evidence="10" id="KW-1185">Reference proteome</keyword>
<comment type="caution">
    <text evidence="9">The sequence shown here is derived from an EMBL/GenBank/DDBJ whole genome shotgun (WGS) entry which is preliminary data.</text>
</comment>
<comment type="similarity">
    <text evidence="3">Belongs to the UbiH/COQ6 family.</text>
</comment>
<dbReference type="PRINTS" id="PR00420">
    <property type="entry name" value="RNGMNOXGNASE"/>
</dbReference>
<dbReference type="NCBIfam" id="NF004356">
    <property type="entry name" value="PRK05732.1"/>
    <property type="match status" value="1"/>
</dbReference>
<evidence type="ECO:0000256" key="6">
    <source>
        <dbReference type="ARBA" id="ARBA00023002"/>
    </source>
</evidence>
<dbReference type="Proteomes" id="UP001259982">
    <property type="component" value="Unassembled WGS sequence"/>
</dbReference>
<dbReference type="SUPFAM" id="SSF51905">
    <property type="entry name" value="FAD/NAD(P)-binding domain"/>
    <property type="match status" value="1"/>
</dbReference>
<reference evidence="9 10" key="1">
    <citation type="submission" date="2023-09" db="EMBL/GenBank/DDBJ databases">
        <authorList>
            <person name="Rey-Velasco X."/>
        </authorList>
    </citation>
    <scope>NUCLEOTIDE SEQUENCE [LARGE SCALE GENOMIC DNA]</scope>
    <source>
        <strain evidence="9 10">P385</strain>
    </source>
</reference>
<comment type="cofactor">
    <cofactor evidence="1">
        <name>FAD</name>
        <dbReference type="ChEBI" id="CHEBI:57692"/>
    </cofactor>
</comment>
<sequence length="395" mass="41751">MADHFDVLVIGGGLVGASFACAMAGSGRRIGLVEALLPSTEPSPGEVERTTALAWGSRALFERWGLWSAIAGEAAPIRHLHVSQQGRFGVTRVDHADYGVEALGYVLPNHALAGALYQRLGEDEAVSVIAPARFEHLEPGEEQVTLTISEDGRPRTLTTRLVVGADGAGSAVRSALGIGADIRDYGQQAVVASIRASRPPGDTAYERFTPAGPIAILPRSPETAALVWTLPTDEAAQRCADDEEAFLAALQAAFGQRLGHFDQLGPRGAYPLKRVICPRPIAERALLVGSAGHHLHPAAAQGFNLALRDVTVLAGLMQLADDPGDAALLETWREARRADQQRVSGFTDGIVRLFSNRLPGLGLARGLGLTGLELLPGIKHDMARRSMGLAFAADG</sequence>
<name>A0ABU3B5Z5_9GAMM</name>
<dbReference type="InterPro" id="IPR010971">
    <property type="entry name" value="UbiH/COQ6"/>
</dbReference>
<dbReference type="InterPro" id="IPR036188">
    <property type="entry name" value="FAD/NAD-bd_sf"/>
</dbReference>
<evidence type="ECO:0000256" key="4">
    <source>
        <dbReference type="ARBA" id="ARBA00022630"/>
    </source>
</evidence>
<feature type="domain" description="FAD-binding" evidence="8">
    <location>
        <begin position="5"/>
        <end position="343"/>
    </location>
</feature>
<dbReference type="Gene3D" id="3.50.50.60">
    <property type="entry name" value="FAD/NAD(P)-binding domain"/>
    <property type="match status" value="2"/>
</dbReference>
<dbReference type="NCBIfam" id="TIGR01988">
    <property type="entry name" value="Ubi-OHases"/>
    <property type="match status" value="1"/>
</dbReference>
<dbReference type="Pfam" id="PF01494">
    <property type="entry name" value="FAD_binding_3"/>
    <property type="match status" value="1"/>
</dbReference>
<dbReference type="RefSeq" id="WP_311657542.1">
    <property type="nucleotide sequence ID" value="NZ_JAVRHY010000003.1"/>
</dbReference>
<keyword evidence="7" id="KW-0503">Monooxygenase</keyword>
<dbReference type="PANTHER" id="PTHR43876">
    <property type="entry name" value="UBIQUINONE BIOSYNTHESIS MONOOXYGENASE COQ6, MITOCHONDRIAL"/>
    <property type="match status" value="1"/>
</dbReference>
<gene>
    <name evidence="9" type="primary">ubiH</name>
    <name evidence="9" type="synonym">visB</name>
    <name evidence="9" type="ORF">RM531_04215</name>
</gene>
<keyword evidence="4" id="KW-0285">Flavoprotein</keyword>
<evidence type="ECO:0000256" key="7">
    <source>
        <dbReference type="ARBA" id="ARBA00023033"/>
    </source>
</evidence>
<evidence type="ECO:0000256" key="3">
    <source>
        <dbReference type="ARBA" id="ARBA00005349"/>
    </source>
</evidence>
<dbReference type="EC" id="1.14.13.-" evidence="9"/>
<evidence type="ECO:0000256" key="1">
    <source>
        <dbReference type="ARBA" id="ARBA00001974"/>
    </source>
</evidence>
<dbReference type="EMBL" id="JAVRHY010000003">
    <property type="protein sequence ID" value="MDT0617669.1"/>
    <property type="molecule type" value="Genomic_DNA"/>
</dbReference>
<keyword evidence="5" id="KW-0274">FAD</keyword>
<dbReference type="InterPro" id="IPR002938">
    <property type="entry name" value="FAD-bd"/>
</dbReference>
<organism evidence="9 10">
    <name type="scientific">Spectribacter acetivorans</name>
    <dbReference type="NCBI Taxonomy" id="3075603"/>
    <lineage>
        <taxon>Bacteria</taxon>
        <taxon>Pseudomonadati</taxon>
        <taxon>Pseudomonadota</taxon>
        <taxon>Gammaproteobacteria</taxon>
        <taxon>Salinisphaerales</taxon>
        <taxon>Salinisphaeraceae</taxon>
        <taxon>Spectribacter</taxon>
    </lineage>
</organism>
<comment type="pathway">
    <text evidence="2">Cofactor biosynthesis; ubiquinone biosynthesis.</text>
</comment>
<evidence type="ECO:0000259" key="8">
    <source>
        <dbReference type="Pfam" id="PF01494"/>
    </source>
</evidence>
<dbReference type="GO" id="GO:0016491">
    <property type="term" value="F:oxidoreductase activity"/>
    <property type="evidence" value="ECO:0007669"/>
    <property type="project" value="UniProtKB-KW"/>
</dbReference>
<dbReference type="InterPro" id="IPR051205">
    <property type="entry name" value="UbiH/COQ6_monooxygenase"/>
</dbReference>
<evidence type="ECO:0000256" key="5">
    <source>
        <dbReference type="ARBA" id="ARBA00022827"/>
    </source>
</evidence>
<keyword evidence="6 9" id="KW-0560">Oxidoreductase</keyword>
<evidence type="ECO:0000313" key="9">
    <source>
        <dbReference type="EMBL" id="MDT0617669.1"/>
    </source>
</evidence>